<dbReference type="InterPro" id="IPR020103">
    <property type="entry name" value="PsdUridine_synth_cat_dom_sf"/>
</dbReference>
<evidence type="ECO:0000256" key="2">
    <source>
        <dbReference type="ARBA" id="ARBA00010876"/>
    </source>
</evidence>
<dbReference type="GO" id="GO:0009982">
    <property type="term" value="F:pseudouridine synthase activity"/>
    <property type="evidence" value="ECO:0007669"/>
    <property type="project" value="InterPro"/>
</dbReference>
<dbReference type="GO" id="GO:0000455">
    <property type="term" value="P:enzyme-directed rRNA pseudouridine synthesis"/>
    <property type="evidence" value="ECO:0007669"/>
    <property type="project" value="TreeGrafter"/>
</dbReference>
<evidence type="ECO:0000313" key="8">
    <source>
        <dbReference type="Proteomes" id="UP000199334"/>
    </source>
</evidence>
<evidence type="ECO:0000313" key="7">
    <source>
        <dbReference type="EMBL" id="SDN82183.1"/>
    </source>
</evidence>
<comment type="catalytic activity">
    <reaction evidence="1 5">
        <text>a uridine in RNA = a pseudouridine in RNA</text>
        <dbReference type="Rhea" id="RHEA:48348"/>
        <dbReference type="Rhea" id="RHEA-COMP:12068"/>
        <dbReference type="Rhea" id="RHEA-COMP:12069"/>
        <dbReference type="ChEBI" id="CHEBI:65314"/>
        <dbReference type="ChEBI" id="CHEBI:65315"/>
    </reaction>
</comment>
<keyword evidence="8" id="KW-1185">Reference proteome</keyword>
<protein>
    <recommendedName>
        <fullName evidence="5">Pseudouridine synthase</fullName>
        <ecNumber evidence="5">5.4.99.-</ecNumber>
    </recommendedName>
</protein>
<dbReference type="PANTHER" id="PTHR21600">
    <property type="entry name" value="MITOCHONDRIAL RNA PSEUDOURIDINE SYNTHASE"/>
    <property type="match status" value="1"/>
</dbReference>
<dbReference type="CDD" id="cd02869">
    <property type="entry name" value="PseudoU_synth_RluA_like"/>
    <property type="match status" value="1"/>
</dbReference>
<dbReference type="AlphaFoldDB" id="A0A1H0EIK2"/>
<evidence type="ECO:0000256" key="4">
    <source>
        <dbReference type="PROSITE-ProRule" id="PRU00182"/>
    </source>
</evidence>
<organism evidence="7 8">
    <name type="scientific">Tenuibacillus multivorans</name>
    <dbReference type="NCBI Taxonomy" id="237069"/>
    <lineage>
        <taxon>Bacteria</taxon>
        <taxon>Bacillati</taxon>
        <taxon>Bacillota</taxon>
        <taxon>Bacilli</taxon>
        <taxon>Bacillales</taxon>
        <taxon>Bacillaceae</taxon>
        <taxon>Tenuibacillus</taxon>
    </lineage>
</organism>
<feature type="active site" evidence="3">
    <location>
        <position position="129"/>
    </location>
</feature>
<keyword evidence="4" id="KW-0694">RNA-binding</keyword>
<comment type="function">
    <text evidence="5">Responsible for synthesis of pseudouridine from uracil.</text>
</comment>
<evidence type="ECO:0000256" key="5">
    <source>
        <dbReference type="RuleBase" id="RU362028"/>
    </source>
</evidence>
<accession>A0A1H0EIK2</accession>
<dbReference type="InterPro" id="IPR006224">
    <property type="entry name" value="PsdUridine_synth_RluA-like_CS"/>
</dbReference>
<dbReference type="EMBL" id="FNIG01000009">
    <property type="protein sequence ID" value="SDN82183.1"/>
    <property type="molecule type" value="Genomic_DNA"/>
</dbReference>
<dbReference type="OrthoDB" id="9807829at2"/>
<dbReference type="Proteomes" id="UP000199334">
    <property type="component" value="Unassembled WGS sequence"/>
</dbReference>
<keyword evidence="5" id="KW-0413">Isomerase</keyword>
<dbReference type="STRING" id="237069.SAMN05216498_3167"/>
<dbReference type="GO" id="GO:0140098">
    <property type="term" value="F:catalytic activity, acting on RNA"/>
    <property type="evidence" value="ECO:0007669"/>
    <property type="project" value="UniProtKB-ARBA"/>
</dbReference>
<dbReference type="InterPro" id="IPR006145">
    <property type="entry name" value="PsdUridine_synth_RsuA/RluA"/>
</dbReference>
<name>A0A1H0EIK2_9BACI</name>
<dbReference type="EC" id="5.4.99.-" evidence="5"/>
<dbReference type="PROSITE" id="PS50889">
    <property type="entry name" value="S4"/>
    <property type="match status" value="1"/>
</dbReference>
<evidence type="ECO:0000259" key="6">
    <source>
        <dbReference type="Pfam" id="PF00849"/>
    </source>
</evidence>
<dbReference type="NCBIfam" id="TIGR00005">
    <property type="entry name" value="rluA_subfam"/>
    <property type="match status" value="1"/>
</dbReference>
<dbReference type="Pfam" id="PF00849">
    <property type="entry name" value="PseudoU_synth_2"/>
    <property type="match status" value="1"/>
</dbReference>
<dbReference type="InterPro" id="IPR050188">
    <property type="entry name" value="RluA_PseudoU_synthase"/>
</dbReference>
<gene>
    <name evidence="7" type="ORF">SAMN05216498_3167</name>
</gene>
<evidence type="ECO:0000256" key="1">
    <source>
        <dbReference type="ARBA" id="ARBA00000073"/>
    </source>
</evidence>
<dbReference type="SUPFAM" id="SSF55120">
    <property type="entry name" value="Pseudouridine synthase"/>
    <property type="match status" value="1"/>
</dbReference>
<dbReference type="Gene3D" id="3.30.2350.10">
    <property type="entry name" value="Pseudouridine synthase"/>
    <property type="match status" value="1"/>
</dbReference>
<proteinExistence type="inferred from homology"/>
<dbReference type="PANTHER" id="PTHR21600:SF35">
    <property type="entry name" value="PSEUDOURIDINE SYNTHASE"/>
    <property type="match status" value="1"/>
</dbReference>
<comment type="similarity">
    <text evidence="2 5">Belongs to the pseudouridine synthase RluA family.</text>
</comment>
<reference evidence="7 8" key="1">
    <citation type="submission" date="2016-10" db="EMBL/GenBank/DDBJ databases">
        <authorList>
            <person name="de Groot N.N."/>
        </authorList>
    </citation>
    <scope>NUCLEOTIDE SEQUENCE [LARGE SCALE GENOMIC DNA]</scope>
    <source>
        <strain evidence="7 8">CGMCC 1.3442</strain>
    </source>
</reference>
<dbReference type="InterPro" id="IPR006225">
    <property type="entry name" value="PsdUridine_synth_RluC/D"/>
</dbReference>
<dbReference type="PROSITE" id="PS01129">
    <property type="entry name" value="PSI_RLU"/>
    <property type="match status" value="1"/>
</dbReference>
<dbReference type="RefSeq" id="WP_093857544.1">
    <property type="nucleotide sequence ID" value="NZ_BJVZ01000009.1"/>
</dbReference>
<sequence>MKWSIKRTESGKLVRDYLLHDRAFSNRLLKETKQNGAIHVNDQPVTVRYRLNTGNTLQIRLPAEDNKIEPVEIPLWIVYEDDHLLVISKPRGLAVSPNMNDTVTLANGITYYYKKRNIPYTVHIVTRLDKYTSGLVVIAKHRYAHQLLAKNKIYREYRAVVKGNVKEKEGTIDLPITRDLPSIIKRKVDQQGKRAITHYQVLNEMRNNSLLKVWLETGRTHQIRVHFSHLGFPLIGDDLYGEDDSNLDGQALHCRSISLKHPIYNQMIHCVASYPEVIRKYV</sequence>
<evidence type="ECO:0000256" key="3">
    <source>
        <dbReference type="PIRSR" id="PIRSR606225-1"/>
    </source>
</evidence>
<feature type="domain" description="Pseudouridine synthase RsuA/RluA-like" evidence="6">
    <location>
        <begin position="83"/>
        <end position="229"/>
    </location>
</feature>
<dbReference type="GO" id="GO:0003723">
    <property type="term" value="F:RNA binding"/>
    <property type="evidence" value="ECO:0007669"/>
    <property type="project" value="UniProtKB-KW"/>
</dbReference>